<comment type="caution">
    <text evidence="1">The sequence shown here is derived from an EMBL/GenBank/DDBJ whole genome shotgun (WGS) entry which is preliminary data.</text>
</comment>
<dbReference type="PANTHER" id="PTHR40619">
    <property type="entry name" value="FUNGAL STAND N-TERMINAL GOODBYE DOMAIN-CONTAINING PROTEIN"/>
    <property type="match status" value="1"/>
</dbReference>
<protein>
    <submittedName>
        <fullName evidence="1">Uncharacterized protein</fullName>
    </submittedName>
</protein>
<gene>
    <name evidence="1" type="ORF">QBC41DRAFT_300461</name>
</gene>
<dbReference type="PANTHER" id="PTHR40619:SF3">
    <property type="entry name" value="FUNGAL STAND N-TERMINAL GOODBYE DOMAIN-CONTAINING PROTEIN"/>
    <property type="match status" value="1"/>
</dbReference>
<sequence length="668" mass="75901">MLSSTPLVYRKSVLSNPAAEFVEQKAGVQVLEQLEIHGEEAQQYEAMTEFVPELDRFAARGTSAQLLTRIYQDAEQSLRTFQQTLIRFVALLNERKIGARLGVVIKSPTDPGFDIDYALHIISKIEEEGENITSGSVRSCKMFVRKWYQKVADNKPMVDSILKMIPNDSYGALISGGVALILAAVEKQVKERENIHKFLAEIPERLDRLHRLFMTYNKSQRMHMQMNAVLVSVFVVLERIIDKITDTWTQKIMKHSANLKAFFKPSTKLKCNPTIPGNCDDTSTTLTITQALQHFRDLVQRFEEEVQVCGHERLASVVKGVENTSSQNNDLVSTCRDVVKEAIDALKSSETERWALLKDCLYVLFDRDRLDTKKESQRRRETVSPAPVLTPQSRRKENKMVAKRWLKEFKEFRDTALVDMRDCLDHMEQLGTRDKNVAQEILDSEELNSWLMKKKSCTFLIDQETPHSDLVNPLSFTSALLAITLRSTKQFPILSFFCMHRNNQSTKKDVSGPLALVQSLNGQLLDFICEHRPHVNLAELENEDVFDTSLLNYRTGLDFFSQLLSILPKGDMVIIILDTLSFLSGSDKRANRILKTLGNIMERHKHLVIKFLVTDPLAGSPAYKMAGISLHAQDAASGSGVIDVEVEEKQIKKRCKKYGRASKDNSSE</sequence>
<reference evidence="1" key="1">
    <citation type="submission" date="2023-06" db="EMBL/GenBank/DDBJ databases">
        <title>Genome-scale phylogeny and comparative genomics of the fungal order Sordariales.</title>
        <authorList>
            <consortium name="Lawrence Berkeley National Laboratory"/>
            <person name="Hensen N."/>
            <person name="Bonometti L."/>
            <person name="Westerberg I."/>
            <person name="Brannstrom I.O."/>
            <person name="Guillou S."/>
            <person name="Cros-Aarteil S."/>
            <person name="Calhoun S."/>
            <person name="Haridas S."/>
            <person name="Kuo A."/>
            <person name="Mondo S."/>
            <person name="Pangilinan J."/>
            <person name="Riley R."/>
            <person name="Labutti K."/>
            <person name="Andreopoulos B."/>
            <person name="Lipzen A."/>
            <person name="Chen C."/>
            <person name="Yanf M."/>
            <person name="Daum C."/>
            <person name="Ng V."/>
            <person name="Clum A."/>
            <person name="Steindorff A."/>
            <person name="Ohm R."/>
            <person name="Martin F."/>
            <person name="Silar P."/>
            <person name="Natvig D."/>
            <person name="Lalanne C."/>
            <person name="Gautier V."/>
            <person name="Ament-Velasquez S.L."/>
            <person name="Kruys A."/>
            <person name="Hutchinson M.I."/>
            <person name="Powell A.J."/>
            <person name="Barry K."/>
            <person name="Miller A.N."/>
            <person name="Grigoriev I.V."/>
            <person name="Debuchy R."/>
            <person name="Gladieux P."/>
            <person name="Thoren M.H."/>
            <person name="Johannesson H."/>
        </authorList>
    </citation>
    <scope>NUCLEOTIDE SEQUENCE</scope>
    <source>
        <strain evidence="1">CBS 307.81</strain>
    </source>
</reference>
<dbReference type="EMBL" id="JAULSY010000020">
    <property type="protein sequence ID" value="KAK0671526.1"/>
    <property type="molecule type" value="Genomic_DNA"/>
</dbReference>
<dbReference type="AlphaFoldDB" id="A0AA39ZI76"/>
<evidence type="ECO:0000313" key="2">
    <source>
        <dbReference type="Proteomes" id="UP001174997"/>
    </source>
</evidence>
<evidence type="ECO:0000313" key="1">
    <source>
        <dbReference type="EMBL" id="KAK0671526.1"/>
    </source>
</evidence>
<name>A0AA39ZI76_9PEZI</name>
<keyword evidence="2" id="KW-1185">Reference proteome</keyword>
<proteinExistence type="predicted"/>
<organism evidence="1 2">
    <name type="scientific">Cercophora samala</name>
    <dbReference type="NCBI Taxonomy" id="330535"/>
    <lineage>
        <taxon>Eukaryota</taxon>
        <taxon>Fungi</taxon>
        <taxon>Dikarya</taxon>
        <taxon>Ascomycota</taxon>
        <taxon>Pezizomycotina</taxon>
        <taxon>Sordariomycetes</taxon>
        <taxon>Sordariomycetidae</taxon>
        <taxon>Sordariales</taxon>
        <taxon>Lasiosphaeriaceae</taxon>
        <taxon>Cercophora</taxon>
    </lineage>
</organism>
<accession>A0AA39ZI76</accession>
<dbReference type="Proteomes" id="UP001174997">
    <property type="component" value="Unassembled WGS sequence"/>
</dbReference>